<evidence type="ECO:0000256" key="1">
    <source>
        <dbReference type="ARBA" id="ARBA00010899"/>
    </source>
</evidence>
<dbReference type="GO" id="GO:0008017">
    <property type="term" value="F:microtubule binding"/>
    <property type="evidence" value="ECO:0007669"/>
    <property type="project" value="InterPro"/>
</dbReference>
<dbReference type="Proteomes" id="UP000030671">
    <property type="component" value="Unassembled WGS sequence"/>
</dbReference>
<dbReference type="OrthoDB" id="3176171at2759"/>
<dbReference type="AlphaFoldDB" id="W4K011"/>
<feature type="coiled-coil region" evidence="8">
    <location>
        <begin position="152"/>
        <end position="218"/>
    </location>
</feature>
<dbReference type="FunCoup" id="W4K011">
    <property type="interactions" value="179"/>
</dbReference>
<dbReference type="STRING" id="747525.W4K011"/>
<evidence type="ECO:0000313" key="12">
    <source>
        <dbReference type="Proteomes" id="UP000030671"/>
    </source>
</evidence>
<feature type="domain" description="Kinesin motor" evidence="10">
    <location>
        <begin position="316"/>
        <end position="665"/>
    </location>
</feature>
<evidence type="ECO:0000256" key="2">
    <source>
        <dbReference type="ARBA" id="ARBA00022701"/>
    </source>
</evidence>
<dbReference type="GeneID" id="20671013"/>
<reference evidence="11 12" key="1">
    <citation type="journal article" date="2012" name="New Phytol.">
        <title>Insight into trade-off between wood decay and parasitism from the genome of a fungal forest pathogen.</title>
        <authorList>
            <person name="Olson A."/>
            <person name="Aerts A."/>
            <person name="Asiegbu F."/>
            <person name="Belbahri L."/>
            <person name="Bouzid O."/>
            <person name="Broberg A."/>
            <person name="Canback B."/>
            <person name="Coutinho P.M."/>
            <person name="Cullen D."/>
            <person name="Dalman K."/>
            <person name="Deflorio G."/>
            <person name="van Diepen L.T."/>
            <person name="Dunand C."/>
            <person name="Duplessis S."/>
            <person name="Durling M."/>
            <person name="Gonthier P."/>
            <person name="Grimwood J."/>
            <person name="Fossdal C.G."/>
            <person name="Hansson D."/>
            <person name="Henrissat B."/>
            <person name="Hietala A."/>
            <person name="Himmelstrand K."/>
            <person name="Hoffmeister D."/>
            <person name="Hogberg N."/>
            <person name="James T.Y."/>
            <person name="Karlsson M."/>
            <person name="Kohler A."/>
            <person name="Kues U."/>
            <person name="Lee Y.H."/>
            <person name="Lin Y.C."/>
            <person name="Lind M."/>
            <person name="Lindquist E."/>
            <person name="Lombard V."/>
            <person name="Lucas S."/>
            <person name="Lunden K."/>
            <person name="Morin E."/>
            <person name="Murat C."/>
            <person name="Park J."/>
            <person name="Raffaello T."/>
            <person name="Rouze P."/>
            <person name="Salamov A."/>
            <person name="Schmutz J."/>
            <person name="Solheim H."/>
            <person name="Stahlberg J."/>
            <person name="Velez H."/>
            <person name="de Vries R.P."/>
            <person name="Wiebenga A."/>
            <person name="Woodward S."/>
            <person name="Yakovlev I."/>
            <person name="Garbelotto M."/>
            <person name="Martin F."/>
            <person name="Grigoriev I.V."/>
            <person name="Stenlid J."/>
        </authorList>
    </citation>
    <scope>NUCLEOTIDE SEQUENCE [LARGE SCALE GENOMIC DNA]</scope>
    <source>
        <strain evidence="11 12">TC 32-1</strain>
    </source>
</reference>
<dbReference type="KEGG" id="hir:HETIRDRAFT_324014"/>
<protein>
    <recommendedName>
        <fullName evidence="7">Kinesin-like protein</fullName>
    </recommendedName>
</protein>
<evidence type="ECO:0000256" key="4">
    <source>
        <dbReference type="ARBA" id="ARBA00022840"/>
    </source>
</evidence>
<dbReference type="EMBL" id="KI925461">
    <property type="protein sequence ID" value="ETW79158.1"/>
    <property type="molecule type" value="Genomic_DNA"/>
</dbReference>
<feature type="compositionally biased region" description="Low complexity" evidence="9">
    <location>
        <begin position="56"/>
        <end position="65"/>
    </location>
</feature>
<evidence type="ECO:0000259" key="10">
    <source>
        <dbReference type="PROSITE" id="PS50067"/>
    </source>
</evidence>
<dbReference type="HOGENOM" id="CLU_001485_12_4_1"/>
<dbReference type="PROSITE" id="PS00411">
    <property type="entry name" value="KINESIN_MOTOR_1"/>
    <property type="match status" value="1"/>
</dbReference>
<keyword evidence="4 6" id="KW-0067">ATP-binding</keyword>
<dbReference type="SMART" id="SM00129">
    <property type="entry name" value="KISc"/>
    <property type="match status" value="1"/>
</dbReference>
<dbReference type="GO" id="GO:0005524">
    <property type="term" value="F:ATP binding"/>
    <property type="evidence" value="ECO:0007669"/>
    <property type="project" value="UniProtKB-UniRule"/>
</dbReference>
<keyword evidence="3 6" id="KW-0547">Nucleotide-binding</keyword>
<accession>W4K011</accession>
<dbReference type="Pfam" id="PF00225">
    <property type="entry name" value="Kinesin"/>
    <property type="match status" value="1"/>
</dbReference>
<dbReference type="eggNOG" id="KOG0239">
    <property type="taxonomic scope" value="Eukaryota"/>
</dbReference>
<dbReference type="GO" id="GO:0005874">
    <property type="term" value="C:microtubule"/>
    <property type="evidence" value="ECO:0007669"/>
    <property type="project" value="UniProtKB-KW"/>
</dbReference>
<feature type="compositionally biased region" description="Low complexity" evidence="9">
    <location>
        <begin position="100"/>
        <end position="118"/>
    </location>
</feature>
<evidence type="ECO:0000256" key="3">
    <source>
        <dbReference type="ARBA" id="ARBA00022741"/>
    </source>
</evidence>
<feature type="region of interest" description="Disordered" evidence="9">
    <location>
        <begin position="1"/>
        <end position="130"/>
    </location>
</feature>
<gene>
    <name evidence="11" type="ORF">HETIRDRAFT_324014</name>
</gene>
<keyword evidence="8" id="KW-0175">Coiled coil</keyword>
<evidence type="ECO:0000256" key="7">
    <source>
        <dbReference type="RuleBase" id="RU000394"/>
    </source>
</evidence>
<proteinExistence type="inferred from homology"/>
<dbReference type="PRINTS" id="PR00380">
    <property type="entry name" value="KINESINHEAVY"/>
</dbReference>
<dbReference type="SUPFAM" id="SSF52540">
    <property type="entry name" value="P-loop containing nucleoside triphosphate hydrolases"/>
    <property type="match status" value="1"/>
</dbReference>
<comment type="similarity">
    <text evidence="1">Belongs to the TRAFAC class myosin-kinesin ATPase superfamily. Kinesin family. KIN-14 subfamily.</text>
</comment>
<evidence type="ECO:0000256" key="8">
    <source>
        <dbReference type="SAM" id="Coils"/>
    </source>
</evidence>
<dbReference type="PANTHER" id="PTHR47972">
    <property type="entry name" value="KINESIN-LIKE PROTEIN KLP-3"/>
    <property type="match status" value="1"/>
</dbReference>
<sequence>MALSTSVATRKRKAAASEDDTDVAQDQPRKLPAIAEHGDQRPVKPLRHNRAATNVPSSSSSKLSNGPPPLTKPRAPTLSGSRMARATSAPPKSGVGRPITRSAAAAGLRGATGRTTSGPVRPANVGDKRMESARAADNARLAADMEAERLRVSEIQANNAAIARELQTAKTQELSQRRELMNANDEIEALRKKHASEVRELEADMKKRDREIRNLGEDLRVTRGDLEREREVVGQLKTTVAQQSTAQLTLSSQNQALQAQLGALQASFNYSSETLSSLKYDLERSNKRIEELEQEVREAEMVRRKLHNMVQELKGNIRVFCRVRPLLPSDISGAEDQERARQEAMADIAFPDTRDHKEIVLYSASENAMGQERKETWNFGFDRVFEPHSTQSEVFEEISQLAQSCTDGYNVCIFAYGQTGSGKSFTMEGGSTEVTMGMIPRAVEQVFRVADEMKSKGWKYTMEGQFLEIYNETINDLLGKGEFDKKKHEIKHDKSGTRVTDVVVQPLHSPTQVRTLLALAQSRRTVAATLMNERSSRSHSVFTLRIKGTNTHTSEACEGSLNLVDLAGSERLNASGAWNHKDRLKETQNINKSLSALGDVIAALGEKSERGDKHIPYRNSKLTYLLQNSLSGNSKTLMVLNLSPMSAHLNESLCSLRFATKVNNTTIGTAKKQLKSS</sequence>
<evidence type="ECO:0000313" key="11">
    <source>
        <dbReference type="EMBL" id="ETW79158.1"/>
    </source>
</evidence>
<dbReference type="GO" id="GO:0003777">
    <property type="term" value="F:microtubule motor activity"/>
    <property type="evidence" value="ECO:0007669"/>
    <property type="project" value="InterPro"/>
</dbReference>
<dbReference type="PANTHER" id="PTHR47972:SF45">
    <property type="entry name" value="PROTEIN CLARET SEGREGATIONAL"/>
    <property type="match status" value="1"/>
</dbReference>
<feature type="coiled-coil region" evidence="8">
    <location>
        <begin position="275"/>
        <end position="316"/>
    </location>
</feature>
<keyword evidence="2 7" id="KW-0493">Microtubule</keyword>
<keyword evidence="5 6" id="KW-0505">Motor protein</keyword>
<dbReference type="PROSITE" id="PS50067">
    <property type="entry name" value="KINESIN_MOTOR_2"/>
    <property type="match status" value="1"/>
</dbReference>
<dbReference type="InterPro" id="IPR036961">
    <property type="entry name" value="Kinesin_motor_dom_sf"/>
</dbReference>
<dbReference type="InterPro" id="IPR001752">
    <property type="entry name" value="Kinesin_motor_dom"/>
</dbReference>
<name>W4K011_HETIT</name>
<dbReference type="RefSeq" id="XP_009549417.1">
    <property type="nucleotide sequence ID" value="XM_009551122.1"/>
</dbReference>
<dbReference type="InterPro" id="IPR019821">
    <property type="entry name" value="Kinesin_motor_CS"/>
</dbReference>
<dbReference type="Gene3D" id="3.40.850.10">
    <property type="entry name" value="Kinesin motor domain"/>
    <property type="match status" value="1"/>
</dbReference>
<dbReference type="CDD" id="cd01366">
    <property type="entry name" value="KISc_C_terminal"/>
    <property type="match status" value="1"/>
</dbReference>
<dbReference type="InParanoid" id="W4K011"/>
<evidence type="ECO:0000256" key="9">
    <source>
        <dbReference type="SAM" id="MobiDB-lite"/>
    </source>
</evidence>
<dbReference type="FunFam" id="3.40.850.10:FF:000113">
    <property type="entry name" value="Kinesin-like protein"/>
    <property type="match status" value="1"/>
</dbReference>
<feature type="binding site" evidence="6">
    <location>
        <begin position="417"/>
        <end position="424"/>
    </location>
    <ligand>
        <name>ATP</name>
        <dbReference type="ChEBI" id="CHEBI:30616"/>
    </ligand>
</feature>
<evidence type="ECO:0000256" key="5">
    <source>
        <dbReference type="ARBA" id="ARBA00023175"/>
    </source>
</evidence>
<evidence type="ECO:0000256" key="6">
    <source>
        <dbReference type="PROSITE-ProRule" id="PRU00283"/>
    </source>
</evidence>
<dbReference type="GO" id="GO:0007018">
    <property type="term" value="P:microtubule-based movement"/>
    <property type="evidence" value="ECO:0007669"/>
    <property type="project" value="InterPro"/>
</dbReference>
<keyword evidence="12" id="KW-1185">Reference proteome</keyword>
<dbReference type="InterPro" id="IPR027417">
    <property type="entry name" value="P-loop_NTPase"/>
</dbReference>
<organism evidence="11 12">
    <name type="scientific">Heterobasidion irregulare (strain TC 32-1)</name>
    <dbReference type="NCBI Taxonomy" id="747525"/>
    <lineage>
        <taxon>Eukaryota</taxon>
        <taxon>Fungi</taxon>
        <taxon>Dikarya</taxon>
        <taxon>Basidiomycota</taxon>
        <taxon>Agaricomycotina</taxon>
        <taxon>Agaricomycetes</taxon>
        <taxon>Russulales</taxon>
        <taxon>Bondarzewiaceae</taxon>
        <taxon>Heterobasidion</taxon>
        <taxon>Heterobasidion annosum species complex</taxon>
    </lineage>
</organism>
<dbReference type="InterPro" id="IPR027640">
    <property type="entry name" value="Kinesin-like_fam"/>
</dbReference>